<protein>
    <submittedName>
        <fullName evidence="1">Uncharacterized protein</fullName>
    </submittedName>
</protein>
<evidence type="ECO:0000313" key="1">
    <source>
        <dbReference type="EMBL" id="CBK41728.1"/>
    </source>
</evidence>
<name>D8PER9_9BACT</name>
<keyword evidence="2" id="KW-1185">Reference proteome</keyword>
<gene>
    <name evidence="1" type="ORF">NIDE2005</name>
</gene>
<sequence length="232" mass="26080">MGIYFAIYYRNLTTDKDEAFRRAAETWARTREGLCEMVSVTYVYELIAAFRHLAYVAHESRQTYDQGALFAHSSPPQRANDTSRGVHLASFKPKTLAELHYREDVLTPQGLDNDTLTPSLMSQLACLPWSSDAKLYIYGCLSGTGSAPIAKLFADHQRVTTIGQTGKAYFSKSPYVYEKIGAEDKTIHLKAFYRPLNAALDVLETISGNVAEIPTVLWNRPMPERSFVPTKK</sequence>
<dbReference type="KEGG" id="nde:NIDE2005"/>
<dbReference type="Proteomes" id="UP000001660">
    <property type="component" value="Chromosome"/>
</dbReference>
<reference evidence="1 2" key="1">
    <citation type="journal article" date="2010" name="Proc. Natl. Acad. Sci. U.S.A.">
        <title>A Nitrospira metagenome illuminates the physiology and evolution of globally important nitrite-oxidizing bacteria.</title>
        <authorList>
            <person name="Lucker S."/>
            <person name="Wagner M."/>
            <person name="Maixner F."/>
            <person name="Pelletier E."/>
            <person name="Koch H."/>
            <person name="Vacherie B."/>
            <person name="Rattei T."/>
            <person name="Sinninghe Damste J."/>
            <person name="Spieck E."/>
            <person name="Le Paslier D."/>
            <person name="Daims H."/>
        </authorList>
    </citation>
    <scope>NUCLEOTIDE SEQUENCE [LARGE SCALE GENOMIC DNA]</scope>
</reference>
<organism evidence="1 2">
    <name type="scientific">Nitrospira defluvii</name>
    <dbReference type="NCBI Taxonomy" id="330214"/>
    <lineage>
        <taxon>Bacteria</taxon>
        <taxon>Pseudomonadati</taxon>
        <taxon>Nitrospirota</taxon>
        <taxon>Nitrospiria</taxon>
        <taxon>Nitrospirales</taxon>
        <taxon>Nitrospiraceae</taxon>
        <taxon>Nitrospira</taxon>
    </lineage>
</organism>
<dbReference type="AlphaFoldDB" id="D8PER9"/>
<dbReference type="OrthoDB" id="7064953at2"/>
<accession>D8PER9</accession>
<proteinExistence type="predicted"/>
<dbReference type="eggNOG" id="ENOG5033MXI">
    <property type="taxonomic scope" value="Bacteria"/>
</dbReference>
<dbReference type="EMBL" id="FP929003">
    <property type="protein sequence ID" value="CBK41728.1"/>
    <property type="molecule type" value="Genomic_DNA"/>
</dbReference>
<dbReference type="HOGENOM" id="CLU_1193058_0_0_0"/>
<evidence type="ECO:0000313" key="2">
    <source>
        <dbReference type="Proteomes" id="UP000001660"/>
    </source>
</evidence>